<dbReference type="PATRIC" id="fig|211586.12.peg.1372"/>
<feature type="chain" id="PRO_5004307148" evidence="1">
    <location>
        <begin position="19"/>
        <end position="580"/>
    </location>
</feature>
<dbReference type="Gene3D" id="3.90.930.1">
    <property type="match status" value="3"/>
</dbReference>
<organism evidence="2 3">
    <name type="scientific">Shewanella oneidensis (strain ATCC 700550 / JCM 31522 / CIP 106686 / LMG 19005 / NCIMB 14063 / MR-1)</name>
    <dbReference type="NCBI Taxonomy" id="211586"/>
    <lineage>
        <taxon>Bacteria</taxon>
        <taxon>Pseudomonadati</taxon>
        <taxon>Pseudomonadota</taxon>
        <taxon>Gammaproteobacteria</taxon>
        <taxon>Alteromonadales</taxon>
        <taxon>Shewanellaceae</taxon>
        <taxon>Shewanella</taxon>
    </lineage>
</organism>
<dbReference type="PhylomeDB" id="Q8EH06"/>
<dbReference type="Proteomes" id="UP000008186">
    <property type="component" value="Chromosome"/>
</dbReference>
<name>Q8EH06_SHEON</name>
<proteinExistence type="predicted"/>
<feature type="signal peptide" evidence="1">
    <location>
        <begin position="1"/>
        <end position="18"/>
    </location>
</feature>
<evidence type="ECO:0000313" key="3">
    <source>
        <dbReference type="Proteomes" id="UP000008186"/>
    </source>
</evidence>
<dbReference type="BioCyc" id="SONE211586:G1GMP-1319-MONOMER"/>
<evidence type="ECO:0000313" key="2">
    <source>
        <dbReference type="EMBL" id="AAN54490.1"/>
    </source>
</evidence>
<reference evidence="2 3" key="4">
    <citation type="journal article" date="2011" name="BMC Genomics">
        <title>Genome-wide protein localization prediction strategies for gram negative bacteria.</title>
        <authorList>
            <person name="Romine M.F."/>
        </authorList>
    </citation>
    <scope>NUCLEOTIDE SEQUENCE [LARGE SCALE GENOMIC DNA]</scope>
    <source>
        <strain evidence="3">ATCC 700550 / JCM 31522 / CIP 106686 / LMG 19005 / NCIMB 14063 / MR-1</strain>
    </source>
</reference>
<dbReference type="KEGG" id="son:SO_1425"/>
<dbReference type="AlphaFoldDB" id="Q8EH06"/>
<accession>Q8EH06</accession>
<dbReference type="SUPFAM" id="SSF82185">
    <property type="entry name" value="Histone H3 K4-specific methyltransferase SET7/9 N-terminal domain"/>
    <property type="match status" value="4"/>
</dbReference>
<dbReference type="Pfam" id="PF07661">
    <property type="entry name" value="MORN_2"/>
    <property type="match status" value="6"/>
</dbReference>
<keyword evidence="3" id="KW-1185">Reference proteome</keyword>
<gene>
    <name evidence="2" type="ordered locus">SO_1425</name>
</gene>
<dbReference type="PANTHER" id="PTHR33706:SF1">
    <property type="entry name" value="TPR REPEAT PROTEIN"/>
    <property type="match status" value="1"/>
</dbReference>
<dbReference type="STRING" id="211586.SO_1425"/>
<reference evidence="2 3" key="2">
    <citation type="journal article" date="2005" name="Proteomics">
        <title>Global detection and characterization of hypothetical proteins in Shewanella oneidensis MR-1 using LC-MS based proteomics.</title>
        <authorList>
            <person name="Elias D.A."/>
            <person name="Monroe M.E."/>
            <person name="Marshall M.J."/>
            <person name="Romine M.F."/>
            <person name="Belieav A.S."/>
            <person name="Fredrickson J.K."/>
            <person name="Anderson G.A."/>
            <person name="Smith R.D."/>
            <person name="Lipton M.S."/>
        </authorList>
    </citation>
    <scope>NUCLEOTIDE SEQUENCE [LARGE SCALE GENOMIC DNA]</scope>
    <source>
        <strain evidence="3">ATCC 700550 / JCM 31522 / CIP 106686 / LMG 19005 / NCIMB 14063 / MR-1</strain>
    </source>
</reference>
<keyword evidence="1" id="KW-0732">Signal</keyword>
<dbReference type="EMBL" id="AE014299">
    <property type="protein sequence ID" value="AAN54490.1"/>
    <property type="molecule type" value="Genomic_DNA"/>
</dbReference>
<dbReference type="PANTHER" id="PTHR33706">
    <property type="entry name" value="MORN VARIANT REPEAT PROTEIN"/>
    <property type="match status" value="1"/>
</dbReference>
<dbReference type="InterPro" id="IPR011652">
    <property type="entry name" value="MORN_2"/>
</dbReference>
<reference evidence="2 3" key="1">
    <citation type="journal article" date="2002" name="Nat. Biotechnol.">
        <title>Genome sequence of the dissimilatory metal ion-reducing bacterium Shewanella oneidensis.</title>
        <authorList>
            <person name="Heidelberg J.F."/>
            <person name="Paulsen I.T."/>
            <person name="Nelson K.E."/>
            <person name="Gaidos E.J."/>
            <person name="Nelson W.C."/>
            <person name="Read T.D."/>
            <person name="Eisen J.A."/>
            <person name="Seshadri R."/>
            <person name="Ward N."/>
            <person name="Methe B."/>
            <person name="Clayton R.A."/>
            <person name="Meyer T."/>
            <person name="Tsapin A."/>
            <person name="Scott J."/>
            <person name="Beanan M."/>
            <person name="Brinkac L."/>
            <person name="Daugherty S."/>
            <person name="DeBoy R.T."/>
            <person name="Dodson R.J."/>
            <person name="Durkin A.S."/>
            <person name="Haft D.H."/>
            <person name="Kolonay J.F."/>
            <person name="Madupu R."/>
            <person name="Peterson J.D."/>
            <person name="Umayam L.A."/>
            <person name="White O."/>
            <person name="Wolf A.M."/>
            <person name="Vamathevan J."/>
            <person name="Weidman J."/>
            <person name="Impraim M."/>
            <person name="Lee K."/>
            <person name="Berry K."/>
            <person name="Lee C."/>
            <person name="Mueller J."/>
            <person name="Khouri H."/>
            <person name="Gill J."/>
            <person name="Utterback T.R."/>
            <person name="McDonald L.A."/>
            <person name="Feldblyum T.V."/>
            <person name="Smith H.O."/>
            <person name="Venter J.C."/>
            <person name="Nealson K.H."/>
            <person name="Fraser C.M."/>
        </authorList>
    </citation>
    <scope>NUCLEOTIDE SEQUENCE [LARGE SCALE GENOMIC DNA]</scope>
    <source>
        <strain evidence="3">ATCC 700550 / JCM 31522 / CIP 106686 / LMG 19005 / NCIMB 14063 / MR-1</strain>
    </source>
</reference>
<dbReference type="OrthoDB" id="5749896at2"/>
<evidence type="ECO:0000256" key="1">
    <source>
        <dbReference type="SAM" id="SignalP"/>
    </source>
</evidence>
<reference evidence="2 3" key="3">
    <citation type="journal article" date="2008" name="Appl. Environ. Microbiol.">
        <title>Identification of mobile elements and pseudogenes in the Shewanella oneidensis MR-1 genome.</title>
        <authorList>
            <person name="Romine M.F."/>
            <person name="Carlson T.S."/>
            <person name="Norbeck A.D."/>
            <person name="McCue L.A."/>
            <person name="Lipton M.S."/>
        </authorList>
    </citation>
    <scope>NUCLEOTIDE SEQUENCE [LARGE SCALE GENOMIC DNA]</scope>
    <source>
        <strain evidence="3">ATCC 700550 / JCM 31522 / CIP 106686 / LMG 19005 / NCIMB 14063 / MR-1</strain>
    </source>
</reference>
<dbReference type="RefSeq" id="WP_011071628.1">
    <property type="nucleotide sequence ID" value="NC_004347.2"/>
</dbReference>
<sequence length="580" mass="66626">MRVLLLLSALLLSFNLSAERILLDEQWRLSDVPGEAIYYQKQAATEQNGVWPVQLFYVETDKPVFKGSVNGPNLAESYIVGDFEFFYPDGQLSRKGQSDANGSYQGTHLHYWEDGTLSGEYHYLNGQLHGEQKSYYTNGQLRDHQHHVNGTESGLAQSYFDNGQLQTRVTYGANGMEGLYESFHNNGQPEQTVNMVAGKREGERLYWTKEGWLFTKEFYIKGKLHGEVLVYQAADVLREIKHYQHDKQVGNQQRFDKQGLLAEQQQYDKDGREIQHFTYDNASNVATQTDTQYLAQSRIVVTQTDTQYLAKGRITNEQRFDTSGNLIYQYQRDTVKDWSLLQRFTASGELIGREEQLKGQYQGLYIGDGWNGYIRRINYSKGKMHGAYREDNAVDGGFVTGQYHFGAKVGKWVTKNADMTRNEQFNQQGQLNGEQIEIAADGTVMLQAFYKNDKLHGAYLQRDFDKQLQAQGQYINGQREGKWLVDESSYNQVKLWHGQYRAGHEVGQWQAFSANGHLLGQMQYDNKGQLQGKSYSFNEDGSLLRSEEYVDNQLHGKLIYYFNGEASSEYRYQHGVDVGQ</sequence>
<dbReference type="eggNOG" id="COG2849">
    <property type="taxonomic scope" value="Bacteria"/>
</dbReference>
<dbReference type="PaxDb" id="211586-SO_1425"/>
<protein>
    <submittedName>
        <fullName evidence="2">Outer membrane morn variant repeat-containing protein</fullName>
    </submittedName>
</protein>
<dbReference type="HOGENOM" id="CLU_031790_0_0_6"/>